<dbReference type="Gene3D" id="3.90.550.10">
    <property type="entry name" value="Spore Coat Polysaccharide Biosynthesis Protein SpsA, Chain A"/>
    <property type="match status" value="1"/>
</dbReference>
<name>A0ABU5N2V9_9MICO</name>
<dbReference type="CDD" id="cd04179">
    <property type="entry name" value="DPM_DPG-synthase_like"/>
    <property type="match status" value="1"/>
</dbReference>
<proteinExistence type="inferred from homology"/>
<protein>
    <submittedName>
        <fullName evidence="9">Glycosyltransferase family 2 protein</fullName>
    </submittedName>
</protein>
<evidence type="ECO:0000256" key="4">
    <source>
        <dbReference type="ARBA" id="ARBA00022989"/>
    </source>
</evidence>
<dbReference type="InterPro" id="IPR007267">
    <property type="entry name" value="GtrA_DPMS_TM"/>
</dbReference>
<evidence type="ECO:0000259" key="8">
    <source>
        <dbReference type="Pfam" id="PF04138"/>
    </source>
</evidence>
<dbReference type="Pfam" id="PF04138">
    <property type="entry name" value="GtrA_DPMS_TM"/>
    <property type="match status" value="1"/>
</dbReference>
<keyword evidence="10" id="KW-1185">Reference proteome</keyword>
<reference evidence="9 10" key="1">
    <citation type="submission" date="2023-10" db="EMBL/GenBank/DDBJ databases">
        <title>Microbacterium xanthum sp. nov., isolated from seaweed.</title>
        <authorList>
            <person name="Lee S.D."/>
        </authorList>
    </citation>
    <scope>NUCLEOTIDE SEQUENCE [LARGE SCALE GENOMIC DNA]</scope>
    <source>
        <strain evidence="9 10">KCTC 19124</strain>
    </source>
</reference>
<dbReference type="Pfam" id="PF00535">
    <property type="entry name" value="Glycos_transf_2"/>
    <property type="match status" value="1"/>
</dbReference>
<comment type="subcellular location">
    <subcellularLocation>
        <location evidence="1">Membrane</location>
        <topology evidence="1">Multi-pass membrane protein</topology>
    </subcellularLocation>
</comment>
<dbReference type="PANTHER" id="PTHR48090:SF7">
    <property type="entry name" value="RFBJ PROTEIN"/>
    <property type="match status" value="1"/>
</dbReference>
<evidence type="ECO:0000313" key="10">
    <source>
        <dbReference type="Proteomes" id="UP001291912"/>
    </source>
</evidence>
<dbReference type="Proteomes" id="UP001291912">
    <property type="component" value="Unassembled WGS sequence"/>
</dbReference>
<feature type="transmembrane region" description="Helical" evidence="6">
    <location>
        <begin position="251"/>
        <end position="270"/>
    </location>
</feature>
<dbReference type="RefSeq" id="WP_206697228.1">
    <property type="nucleotide sequence ID" value="NZ_BAAAPT010000001.1"/>
</dbReference>
<feature type="transmembrane region" description="Helical" evidence="6">
    <location>
        <begin position="220"/>
        <end position="245"/>
    </location>
</feature>
<dbReference type="SUPFAM" id="SSF53448">
    <property type="entry name" value="Nucleotide-diphospho-sugar transferases"/>
    <property type="match status" value="1"/>
</dbReference>
<dbReference type="PANTHER" id="PTHR48090">
    <property type="entry name" value="UNDECAPRENYL-PHOSPHATE 4-DEOXY-4-FORMAMIDO-L-ARABINOSE TRANSFERASE-RELATED"/>
    <property type="match status" value="1"/>
</dbReference>
<comment type="caution">
    <text evidence="9">The sequence shown here is derived from an EMBL/GenBank/DDBJ whole genome shotgun (WGS) entry which is preliminary data.</text>
</comment>
<evidence type="ECO:0000259" key="7">
    <source>
        <dbReference type="Pfam" id="PF00535"/>
    </source>
</evidence>
<feature type="transmembrane region" description="Helical" evidence="6">
    <location>
        <begin position="290"/>
        <end position="309"/>
    </location>
</feature>
<feature type="domain" description="Glycosyltransferase 2-like" evidence="7">
    <location>
        <begin position="3"/>
        <end position="127"/>
    </location>
</feature>
<dbReference type="InterPro" id="IPR029044">
    <property type="entry name" value="Nucleotide-diphossugar_trans"/>
</dbReference>
<organism evidence="9 10">
    <name type="scientific">Microbacterium aquimaris</name>
    <dbReference type="NCBI Taxonomy" id="459816"/>
    <lineage>
        <taxon>Bacteria</taxon>
        <taxon>Bacillati</taxon>
        <taxon>Actinomycetota</taxon>
        <taxon>Actinomycetes</taxon>
        <taxon>Micrococcales</taxon>
        <taxon>Microbacteriaceae</taxon>
        <taxon>Microbacterium</taxon>
    </lineage>
</organism>
<evidence type="ECO:0000256" key="3">
    <source>
        <dbReference type="ARBA" id="ARBA00022692"/>
    </source>
</evidence>
<gene>
    <name evidence="9" type="ORF">R2Q92_01160</name>
</gene>
<accession>A0ABU5N2V9</accession>
<comment type="similarity">
    <text evidence="2">Belongs to the glycosyltransferase 2 family.</text>
</comment>
<feature type="domain" description="GtrA/DPMS transmembrane" evidence="8">
    <location>
        <begin position="227"/>
        <end position="339"/>
    </location>
</feature>
<evidence type="ECO:0000256" key="2">
    <source>
        <dbReference type="ARBA" id="ARBA00006739"/>
    </source>
</evidence>
<evidence type="ECO:0000313" key="9">
    <source>
        <dbReference type="EMBL" id="MDZ8160428.1"/>
    </source>
</evidence>
<keyword evidence="5 6" id="KW-0472">Membrane</keyword>
<dbReference type="InterPro" id="IPR001173">
    <property type="entry name" value="Glyco_trans_2-like"/>
</dbReference>
<evidence type="ECO:0000256" key="5">
    <source>
        <dbReference type="ARBA" id="ARBA00023136"/>
    </source>
</evidence>
<dbReference type="InterPro" id="IPR050256">
    <property type="entry name" value="Glycosyltransferase_2"/>
</dbReference>
<keyword evidence="4 6" id="KW-1133">Transmembrane helix</keyword>
<dbReference type="EMBL" id="JAWJYN010000001">
    <property type="protein sequence ID" value="MDZ8160428.1"/>
    <property type="molecule type" value="Genomic_DNA"/>
</dbReference>
<evidence type="ECO:0000256" key="6">
    <source>
        <dbReference type="SAM" id="Phobius"/>
    </source>
</evidence>
<keyword evidence="3 6" id="KW-0812">Transmembrane</keyword>
<sequence>MHVLIPALEPGPRLPRLVDDLLSADPDLAVLVVDDGSGPGYDDLFAVVERVGAQVVRFPVNRGKGAALKAGFAEIARWAPEADVVTADADGQHRVEDILRIARALRDDAAAGSPALVLGCRDFRGEVPLRSRIGNAVSRGIFRLVAGWPLSDTQTGLRGLPASLIPWALTVPGDRFEYEQNILLRSRGAGVAAREIPIETVYLEQNASSHFRPLVDSLRVMLPLVLFAGSGLLAFVLDTALLLIFSATTGSLVFSIVAARMVSAAVNFLVNRRVVFRRRGSGRARQAARYAVLAALLLASNIVWMEALTGWGTPLLVAKVVTEVVLFLTSYGVQRAVVFRPSEAAPAPPRAVHTVGAGSR</sequence>
<evidence type="ECO:0000256" key="1">
    <source>
        <dbReference type="ARBA" id="ARBA00004141"/>
    </source>
</evidence>